<name>A0A6N2WNA9_CLOIN</name>
<dbReference type="EMBL" id="CACRTE010000034">
    <property type="protein sequence ID" value="VYT42651.1"/>
    <property type="molecule type" value="Genomic_DNA"/>
</dbReference>
<dbReference type="Pfam" id="PF14355">
    <property type="entry name" value="Abi_C"/>
    <property type="match status" value="1"/>
</dbReference>
<sequence>MEEQNSNNKFELLRMKSILEILDGDTNFGELNFDDNARKIKIAMPYLSGPKICELSSKFGFSQSYGWNGNAKSRWDYLDTLLKYSIDNGRESELLGLLFSKTQFADTLKGLSSTAIESTYNQILKSVIDGINGELYFGGNELVQVGNIFVIKEIGKTITVATPVVKQIDRDYISDLSNRAMEDVENEHYDSAITKSRTLIEEVFCYVIEKKNETPSESGDIGKLYKQVKDLYNMHADKNIDVRINTLLSGLEKILSSISEMRNKDSDSHGVGSKRINISEHHARLFVNSAMTMADFILSVAENSK</sequence>
<dbReference type="AlphaFoldDB" id="A0A6N2WNA9"/>
<dbReference type="RefSeq" id="WP_156346900.1">
    <property type="nucleotide sequence ID" value="NZ_CACRTE010000034.1"/>
</dbReference>
<evidence type="ECO:0000259" key="1">
    <source>
        <dbReference type="Pfam" id="PF14355"/>
    </source>
</evidence>
<proteinExistence type="predicted"/>
<gene>
    <name evidence="2" type="ORF">CILFYP12_00066</name>
</gene>
<dbReference type="InterPro" id="IPR026001">
    <property type="entry name" value="Abi-like_C"/>
</dbReference>
<reference evidence="2" key="1">
    <citation type="submission" date="2019-11" db="EMBL/GenBank/DDBJ databases">
        <authorList>
            <person name="Feng L."/>
        </authorList>
    </citation>
    <scope>NUCLEOTIDE SEQUENCE</scope>
    <source>
        <strain evidence="2">CinnocuumLFYP12</strain>
    </source>
</reference>
<protein>
    <recommendedName>
        <fullName evidence="1">Abortive infection protein-like C-terminal domain-containing protein</fullName>
    </recommendedName>
</protein>
<accession>A0A6N2WNA9</accession>
<evidence type="ECO:0000313" key="2">
    <source>
        <dbReference type="EMBL" id="VYT42651.1"/>
    </source>
</evidence>
<feature type="domain" description="Abortive infection protein-like C-terminal" evidence="1">
    <location>
        <begin position="223"/>
        <end position="298"/>
    </location>
</feature>
<organism evidence="2">
    <name type="scientific">Clostridium innocuum</name>
    <dbReference type="NCBI Taxonomy" id="1522"/>
    <lineage>
        <taxon>Bacteria</taxon>
        <taxon>Bacillati</taxon>
        <taxon>Bacillota</taxon>
        <taxon>Clostridia</taxon>
        <taxon>Eubacteriales</taxon>
        <taxon>Clostridiaceae</taxon>
        <taxon>Clostridium</taxon>
    </lineage>
</organism>